<evidence type="ECO:0000313" key="2">
    <source>
        <dbReference type="EMBL" id="SFA96919.1"/>
    </source>
</evidence>
<dbReference type="Pfam" id="PF04205">
    <property type="entry name" value="FMN_bind"/>
    <property type="match status" value="1"/>
</dbReference>
<dbReference type="RefSeq" id="WP_092871343.1">
    <property type="nucleotide sequence ID" value="NZ_FOJY01000006.1"/>
</dbReference>
<dbReference type="Proteomes" id="UP000198838">
    <property type="component" value="Unassembled WGS sequence"/>
</dbReference>
<dbReference type="GO" id="GO:0016020">
    <property type="term" value="C:membrane"/>
    <property type="evidence" value="ECO:0007669"/>
    <property type="project" value="InterPro"/>
</dbReference>
<dbReference type="SMART" id="SM00900">
    <property type="entry name" value="FMN_bind"/>
    <property type="match status" value="1"/>
</dbReference>
<reference evidence="2 3" key="1">
    <citation type="submission" date="2016-10" db="EMBL/GenBank/DDBJ databases">
        <authorList>
            <person name="de Groot N.N."/>
        </authorList>
    </citation>
    <scope>NUCLEOTIDE SEQUENCE [LARGE SCALE GENOMIC DNA]</scope>
    <source>
        <strain evidence="2 3">DSM 5522</strain>
    </source>
</reference>
<protein>
    <submittedName>
        <fullName evidence="2">Leucine rich repeat-containing protein</fullName>
    </submittedName>
</protein>
<dbReference type="Gene3D" id="3.90.1010.20">
    <property type="match status" value="1"/>
</dbReference>
<dbReference type="Pfam" id="PF13306">
    <property type="entry name" value="LRR_5"/>
    <property type="match status" value="1"/>
</dbReference>
<dbReference type="Gene3D" id="2.160.20.110">
    <property type="match status" value="2"/>
</dbReference>
<keyword evidence="3" id="KW-1185">Reference proteome</keyword>
<dbReference type="InterPro" id="IPR032675">
    <property type="entry name" value="LRR_dom_sf"/>
</dbReference>
<dbReference type="STRING" id="1120918.SAMN05216249_1067"/>
<evidence type="ECO:0000313" key="3">
    <source>
        <dbReference type="Proteomes" id="UP000198838"/>
    </source>
</evidence>
<sequence>MKKRSISGCRVKILMCFLLSFMYFFSYSQSLLGASVTYIDGQYEGEGEGFNGIIKVSLSIKDDYIESIKILSQNETPKYWDKAKVLTDEIIKNQTVEVDAISGATISCNGIKKAVLDALKKAVKENEDKTLVFAGGEGTKNNPYLIKTENQLINFAGSCNENNDYSGQYIKLDNDINITKNDWSPIGGEEYKFNGTFDGDGHYIKGLKKGSYSKSVTITNFGFFRSLDENAVVKNLNLSDIYFNVDGNSMVSVGGITAYTEKSYKEGDVSGALIDNCSVTGTIKLSSNTGNNFVGGITGMQVKGAVINSYTDVDLYTIVNDGKMRAEVGGIVGSLGMGTIANCYSLGNVTALHDGNDGIAVAGNITAIADGPVINCYACGNVKVRGNISYGGIIAGISDEDGKVYSCRYNKNAKINGSAKNTLGVCHRIEVPDEKNIFLEGGIVEDVTAFSGKNYKEIVSRLNALFSEFPIDISCYISDDYTLKKWKLDEDENVVLSDEKADFLYVLAKPVYVPIDMKDGNWTGRDKNKKSIVSITVKNGEVVKKSIVGEKCGENFEEAFYKARQKANIGDSSDYKKADMTKFDKGKGTKASPYLLHTKEQLSYIAKALNEDESFKDIYFKLTDSITLTGSWLPIGWSIQNEAGEVVASYPFEGHFNGDNYTISMVNIDGSDTRAVSNAGLFGIVKGSDISNIHVKNINIKLQDNIKSHNIGGLVAYATDALVKNCSTEGKMCALSPKSTINIGGLIGYGYKSNVNNCYSDIEIEGDSPLGMVNLGGLYGMEDMLHTVNVSSFGSIYVTASNPRTGGISGQSQNGSHENVVALVDLLDRGFSGAIYGLSINNKNKNVFYKESNLPAIAYPKGEVDGALKKSLNEILKKDFIEFLNEEKDKSDKKELRDWIIDGDKIHPFITFNTQSKTDVKPKPEPTVKKLKKGDTFSYKGATYLITKTDKTVQFKKLNKNNYKSVDIPSSIRIKGTTYKVEEIGAKALKNMTVIKKLTIGENIKIIGDEAFRNCKNLENITIKTTKLTLKCLGKNIFKDLSKDNYKKLIIVVPKNKIKTYKKMFLKKGLNSLAKIKMIKKEGK</sequence>
<accession>A0A1I0X7A3</accession>
<dbReference type="Gene3D" id="3.80.10.10">
    <property type="entry name" value="Ribonuclease Inhibitor"/>
    <property type="match status" value="1"/>
</dbReference>
<organism evidence="2 3">
    <name type="scientific">Acetitomaculum ruminis DSM 5522</name>
    <dbReference type="NCBI Taxonomy" id="1120918"/>
    <lineage>
        <taxon>Bacteria</taxon>
        <taxon>Bacillati</taxon>
        <taxon>Bacillota</taxon>
        <taxon>Clostridia</taxon>
        <taxon>Lachnospirales</taxon>
        <taxon>Lachnospiraceae</taxon>
        <taxon>Acetitomaculum</taxon>
    </lineage>
</organism>
<gene>
    <name evidence="2" type="ORF">SAMN05216249_1067</name>
</gene>
<dbReference type="AlphaFoldDB" id="A0A1I0X7A3"/>
<dbReference type="InterPro" id="IPR026906">
    <property type="entry name" value="LRR_5"/>
</dbReference>
<dbReference type="GO" id="GO:0010181">
    <property type="term" value="F:FMN binding"/>
    <property type="evidence" value="ECO:0007669"/>
    <property type="project" value="InterPro"/>
</dbReference>
<name>A0A1I0X7A3_9FIRM</name>
<dbReference type="InterPro" id="IPR007329">
    <property type="entry name" value="FMN-bd"/>
</dbReference>
<dbReference type="SUPFAM" id="SSF52058">
    <property type="entry name" value="L domain-like"/>
    <property type="match status" value="1"/>
</dbReference>
<evidence type="ECO:0000259" key="1">
    <source>
        <dbReference type="SMART" id="SM00900"/>
    </source>
</evidence>
<feature type="domain" description="FMN-binding" evidence="1">
    <location>
        <begin position="49"/>
        <end position="122"/>
    </location>
</feature>
<dbReference type="OrthoDB" id="1744393at2"/>
<proteinExistence type="predicted"/>
<dbReference type="EMBL" id="FOJY01000006">
    <property type="protein sequence ID" value="SFA96919.1"/>
    <property type="molecule type" value="Genomic_DNA"/>
</dbReference>